<dbReference type="Gene3D" id="2.70.70.10">
    <property type="entry name" value="Glucose Permease (Domain IIA)"/>
    <property type="match status" value="1"/>
</dbReference>
<dbReference type="EMBL" id="JACNLK010000037">
    <property type="protein sequence ID" value="MBC8208396.1"/>
    <property type="molecule type" value="Genomic_DNA"/>
</dbReference>
<keyword evidence="1" id="KW-0732">Signal</keyword>
<dbReference type="GO" id="GO:0004222">
    <property type="term" value="F:metalloendopeptidase activity"/>
    <property type="evidence" value="ECO:0007669"/>
    <property type="project" value="TreeGrafter"/>
</dbReference>
<evidence type="ECO:0000313" key="4">
    <source>
        <dbReference type="EMBL" id="MBC8208396.1"/>
    </source>
</evidence>
<feature type="domain" description="M23ase beta-sheet core" evidence="3">
    <location>
        <begin position="305"/>
        <end position="398"/>
    </location>
</feature>
<evidence type="ECO:0000256" key="1">
    <source>
        <dbReference type="ARBA" id="ARBA00022729"/>
    </source>
</evidence>
<dbReference type="Pfam" id="PF01551">
    <property type="entry name" value="Peptidase_M23"/>
    <property type="match status" value="1"/>
</dbReference>
<protein>
    <submittedName>
        <fullName evidence="4">Peptidoglycan DD-metalloendopeptidase family protein</fullName>
    </submittedName>
</protein>
<accession>A0A8J6N991</accession>
<dbReference type="Gene3D" id="6.10.250.3150">
    <property type="match status" value="1"/>
</dbReference>
<feature type="coiled-coil region" evidence="2">
    <location>
        <begin position="51"/>
        <end position="120"/>
    </location>
</feature>
<proteinExistence type="predicted"/>
<dbReference type="SUPFAM" id="SSF51261">
    <property type="entry name" value="Duplicated hybrid motif"/>
    <property type="match status" value="1"/>
</dbReference>
<reference evidence="4 5" key="1">
    <citation type="submission" date="2020-08" db="EMBL/GenBank/DDBJ databases">
        <title>Bridging the membrane lipid divide: bacteria of the FCB group superphylum have the potential to synthesize archaeal ether lipids.</title>
        <authorList>
            <person name="Villanueva L."/>
            <person name="Von Meijenfeldt F.A.B."/>
            <person name="Westbye A.B."/>
            <person name="Yadav S."/>
            <person name="Hopmans E.C."/>
            <person name="Dutilh B.E."/>
            <person name="Sinninghe Damste J.S."/>
        </authorList>
    </citation>
    <scope>NUCLEOTIDE SEQUENCE [LARGE SCALE GENOMIC DNA]</scope>
    <source>
        <strain evidence="4">NIOZ-UU81</strain>
    </source>
</reference>
<evidence type="ECO:0000259" key="3">
    <source>
        <dbReference type="Pfam" id="PF01551"/>
    </source>
</evidence>
<keyword evidence="2" id="KW-0175">Coiled coil</keyword>
<dbReference type="PANTHER" id="PTHR21666:SF289">
    <property type="entry name" value="L-ALA--D-GLU ENDOPEPTIDASE"/>
    <property type="match status" value="1"/>
</dbReference>
<dbReference type="PANTHER" id="PTHR21666">
    <property type="entry name" value="PEPTIDASE-RELATED"/>
    <property type="match status" value="1"/>
</dbReference>
<comment type="caution">
    <text evidence="4">The sequence shown here is derived from an EMBL/GenBank/DDBJ whole genome shotgun (WGS) entry which is preliminary data.</text>
</comment>
<evidence type="ECO:0000313" key="5">
    <source>
        <dbReference type="Proteomes" id="UP000599024"/>
    </source>
</evidence>
<organism evidence="4 5">
    <name type="scientific">Candidatus Desulfatifera sulfidica</name>
    <dbReference type="NCBI Taxonomy" id="2841691"/>
    <lineage>
        <taxon>Bacteria</taxon>
        <taxon>Pseudomonadati</taxon>
        <taxon>Thermodesulfobacteriota</taxon>
        <taxon>Desulfobulbia</taxon>
        <taxon>Desulfobulbales</taxon>
        <taxon>Desulfobulbaceae</taxon>
        <taxon>Candidatus Desulfatifera</taxon>
    </lineage>
</organism>
<dbReference type="InterPro" id="IPR011055">
    <property type="entry name" value="Dup_hybrid_motif"/>
</dbReference>
<dbReference type="InterPro" id="IPR016047">
    <property type="entry name" value="M23ase_b-sheet_dom"/>
</dbReference>
<gene>
    <name evidence="4" type="ORF">H8E79_04415</name>
</gene>
<name>A0A8J6N991_9BACT</name>
<evidence type="ECO:0000256" key="2">
    <source>
        <dbReference type="SAM" id="Coils"/>
    </source>
</evidence>
<dbReference type="InterPro" id="IPR050570">
    <property type="entry name" value="Cell_wall_metabolism_enzyme"/>
</dbReference>
<dbReference type="AlphaFoldDB" id="A0A8J6N991"/>
<sequence>MPATMNRLLPAIFSSSICAFIAAALILLPVQAKAIDPGNLKAEKRAVRQNLQQNLANINLLQQAIDQQQEKINTGEHKERDLLGELEILDRNIQQQQSKIAILEKQLSQQQNLIHKKEGEIGRINIKKKTVLEHLQKRLKTYYTRDKIGVANIAFSTETFPELLSFHDAFSQLLTYDEAIINTYRATIGELQDSLTLLDREKGVLASFISEAHTEQEGLDRALNDQLQLLNQIRTQKKLHEQAVTEMDKAARSLTASLNTLEKKSRLLEQGFLLNKGQLAPPVTGPVLVDFGEEKENRLGIRSTSTGISIQARNGIAVKSIFEGTVIFAAYLRGYGNTVIIDHGHSYSSLVSRIEKILVKKGQRVSTGQTIARTGPTATLMEDGVLVEIRKGQTPLAPLAWLDHKHLPKP</sequence>
<dbReference type="Proteomes" id="UP000599024">
    <property type="component" value="Unassembled WGS sequence"/>
</dbReference>
<dbReference type="CDD" id="cd12797">
    <property type="entry name" value="M23_peptidase"/>
    <property type="match status" value="1"/>
</dbReference>